<dbReference type="Pfam" id="PF05630">
    <property type="entry name" value="NPP1"/>
    <property type="match status" value="1"/>
</dbReference>
<accession>A0ABW3BJF1</accession>
<dbReference type="PIRSF" id="PIRSF029958">
    <property type="entry name" value="Necrosis-inducing_protein"/>
    <property type="match status" value="1"/>
</dbReference>
<reference evidence="3" key="1">
    <citation type="journal article" date="2019" name="Int. J. Syst. Evol. Microbiol.">
        <title>The Global Catalogue of Microorganisms (GCM) 10K type strain sequencing project: providing services to taxonomists for standard genome sequencing and annotation.</title>
        <authorList>
            <consortium name="The Broad Institute Genomics Platform"/>
            <consortium name="The Broad Institute Genome Sequencing Center for Infectious Disease"/>
            <person name="Wu L."/>
            <person name="Ma J."/>
        </authorList>
    </citation>
    <scope>NUCLEOTIDE SEQUENCE [LARGE SCALE GENOMIC DNA]</scope>
    <source>
        <strain evidence="3">CCUG 63369</strain>
    </source>
</reference>
<feature type="chain" id="PRO_5046832970" evidence="1">
    <location>
        <begin position="22"/>
        <end position="245"/>
    </location>
</feature>
<dbReference type="Proteomes" id="UP001596956">
    <property type="component" value="Unassembled WGS sequence"/>
</dbReference>
<keyword evidence="3" id="KW-1185">Reference proteome</keyword>
<dbReference type="InterPro" id="IPR008701">
    <property type="entry name" value="NPP1"/>
</dbReference>
<organism evidence="2 3">
    <name type="scientific">Streptomonospora algeriensis</name>
    <dbReference type="NCBI Taxonomy" id="995084"/>
    <lineage>
        <taxon>Bacteria</taxon>
        <taxon>Bacillati</taxon>
        <taxon>Actinomycetota</taxon>
        <taxon>Actinomycetes</taxon>
        <taxon>Streptosporangiales</taxon>
        <taxon>Nocardiopsidaceae</taxon>
        <taxon>Streptomonospora</taxon>
    </lineage>
</organism>
<name>A0ABW3BJF1_9ACTN</name>
<sequence length="245" mass="26320">MRALAGAAALALLMPASPAFAAPPGALPSSVAPPDGRWQPAFDYDTDGCYPTPAIGADGTIAGGLNTSGALNGSCRDSWDLDNTNSYARAKCDPSGWCAYMYALYFEKDQTLPGCCGHRHDLEHVVVWVEGDQARYVSASAHGDYDTRAASEVRWEGTHAKIVYHKDGWSTHAFRFAAGHDDPPENHDGVWQYPDLVSWNNFPPGIREALVAADFGSARLALKDGNFEADLAKAKPAGIEFDPYA</sequence>
<feature type="signal peptide" evidence="1">
    <location>
        <begin position="1"/>
        <end position="21"/>
    </location>
</feature>
<evidence type="ECO:0000256" key="1">
    <source>
        <dbReference type="SAM" id="SignalP"/>
    </source>
</evidence>
<gene>
    <name evidence="2" type="ORF">ACFQZU_17820</name>
</gene>
<proteinExistence type="predicted"/>
<dbReference type="EMBL" id="JBHTHR010000759">
    <property type="protein sequence ID" value="MFD0803169.1"/>
    <property type="molecule type" value="Genomic_DNA"/>
</dbReference>
<keyword evidence="1" id="KW-0732">Signal</keyword>
<comment type="caution">
    <text evidence="2">The sequence shown here is derived from an EMBL/GenBank/DDBJ whole genome shotgun (WGS) entry which is preliminary data.</text>
</comment>
<evidence type="ECO:0000313" key="2">
    <source>
        <dbReference type="EMBL" id="MFD0803169.1"/>
    </source>
</evidence>
<dbReference type="PANTHER" id="PTHR33657:SF6">
    <property type="entry name" value="SECRETED PROTEIN"/>
    <property type="match status" value="1"/>
</dbReference>
<dbReference type="PANTHER" id="PTHR33657">
    <property type="entry name" value="DOMAIN PROTEIN, PUTATIVE (AFU_ORTHOLOGUE AFUA_5G00600)-RELATED"/>
    <property type="match status" value="1"/>
</dbReference>
<protein>
    <submittedName>
        <fullName evidence="2">NPP1 family protein</fullName>
    </submittedName>
</protein>
<evidence type="ECO:0000313" key="3">
    <source>
        <dbReference type="Proteomes" id="UP001596956"/>
    </source>
</evidence>